<dbReference type="Proteomes" id="UP000567179">
    <property type="component" value="Unassembled WGS sequence"/>
</dbReference>
<gene>
    <name evidence="6" type="ORF">D9619_010982</name>
</gene>
<evidence type="ECO:0000313" key="7">
    <source>
        <dbReference type="Proteomes" id="UP000567179"/>
    </source>
</evidence>
<dbReference type="OrthoDB" id="6109at2759"/>
<feature type="domain" description="RSE1/DDB1/CPSF1 second beta-propeller" evidence="5">
    <location>
        <begin position="602"/>
        <end position="994"/>
    </location>
</feature>
<protein>
    <recommendedName>
        <fullName evidence="8">DNA damage-binding protein 1</fullName>
    </recommendedName>
</protein>
<dbReference type="EMBL" id="JAACJJ010000030">
    <property type="protein sequence ID" value="KAF5318827.1"/>
    <property type="molecule type" value="Genomic_DNA"/>
</dbReference>
<comment type="caution">
    <text evidence="6">The sequence shown here is derived from an EMBL/GenBank/DDBJ whole genome shotgun (WGS) entry which is preliminary data.</text>
</comment>
<dbReference type="GO" id="GO:0003676">
    <property type="term" value="F:nucleic acid binding"/>
    <property type="evidence" value="ECO:0007669"/>
    <property type="project" value="InterPro"/>
</dbReference>
<dbReference type="PANTHER" id="PTHR10644">
    <property type="entry name" value="DNA REPAIR/RNA PROCESSING CPSF FAMILY"/>
    <property type="match status" value="1"/>
</dbReference>
<evidence type="ECO:0000313" key="6">
    <source>
        <dbReference type="EMBL" id="KAF5318827.1"/>
    </source>
</evidence>
<accession>A0A8H5B8Y7</accession>
<feature type="domain" description="RSE1/DDB1/CPSF1 first beta-propeller" evidence="4">
    <location>
        <begin position="119"/>
        <end position="464"/>
    </location>
</feature>
<dbReference type="InterPro" id="IPR015943">
    <property type="entry name" value="WD40/YVTN_repeat-like_dom_sf"/>
</dbReference>
<proteinExistence type="predicted"/>
<evidence type="ECO:0008006" key="8">
    <source>
        <dbReference type="Google" id="ProtNLM"/>
    </source>
</evidence>
<dbReference type="Pfam" id="PF23726">
    <property type="entry name" value="Beta-prop_RSE1_2nd"/>
    <property type="match status" value="1"/>
</dbReference>
<dbReference type="InterPro" id="IPR050358">
    <property type="entry name" value="RSE1/DDB1/CFT1"/>
</dbReference>
<evidence type="ECO:0000256" key="2">
    <source>
        <dbReference type="ARBA" id="ARBA00023242"/>
    </source>
</evidence>
<dbReference type="GO" id="GO:0005634">
    <property type="term" value="C:nucleus"/>
    <property type="evidence" value="ECO:0007669"/>
    <property type="project" value="UniProtKB-SubCell"/>
</dbReference>
<dbReference type="InterPro" id="IPR018846">
    <property type="entry name" value="Beta-prop_RSE1/DDB1/CPSF1_1st"/>
</dbReference>
<dbReference type="Pfam" id="PF03178">
    <property type="entry name" value="CPSF_A"/>
    <property type="match status" value="1"/>
</dbReference>
<reference evidence="6 7" key="1">
    <citation type="journal article" date="2020" name="ISME J.">
        <title>Uncovering the hidden diversity of litter-decomposition mechanisms in mushroom-forming fungi.</title>
        <authorList>
            <person name="Floudas D."/>
            <person name="Bentzer J."/>
            <person name="Ahren D."/>
            <person name="Johansson T."/>
            <person name="Persson P."/>
            <person name="Tunlid A."/>
        </authorList>
    </citation>
    <scope>NUCLEOTIDE SEQUENCE [LARGE SCALE GENOMIC DNA]</scope>
    <source>
        <strain evidence="6 7">CBS 101986</strain>
    </source>
</reference>
<sequence>MHALRQEILPASGVEFATSLNLTASTRPRPATVSTRHEFVSRVLCNVVVARSSLLRIFEVREEPAPIQPQVEDERQRRAVRRGTEAVEGEVAMDEQGDGYINIAKSVPQTGPVHVSTVTRFYLVKEHRLHGIITGLEGVKIVSTLEDQLDRLLVSFKDAKIALLEWSEAIHDLVTVSIHTYERAPQLLALDSHLFRAELRVDSLSRCAALSLPKHALAILPFYQSQAELDVVDQDQMQAKDVPYSPSFILDLPVQVDTSIRNVIDFVFLPGFNNPTLAVLYQTEQTWTGRLKEFKDTVKLLIFTLDIATQNYPIITLVEGLPHDCISLLACSTHLGGVVITSSNGLIYVDQSGRRVALPLNGWTSRISDIPLLPLTAAEQARMLLLEGSRSVFVDDRTFFLVLKDGTVYPVEIVVDGKTVSKMVISPPLAQTAIPNVLCNLGDDHLFVGSTVGPSVLLKAAHIEEEIKPDDVDMAPAAIVQDDDFMDDDDDGMSFLYVHCQVSNLLGTIVDIYGDLESSKVPTKEGQEVNPTKTRTVIHLSLKDSLPAHGPIASMTFALTKNGDRPAPELVTATGSGLMGGFTLFQRDLPVVTKKKLHIIGGARGLWSLPIRQSVRASGISYEKAANPFQTEQDSLILSTDVNPSPGFSRIAMRSAKSEISVTTRISGITIGASAFFQRTAILHVMTNAIRVLEPDGTERQVIKDMDGNIPRPKIRACSISDPFVLIIREDDSIGLFIGETERGKIRRKDMSPMGDKTSRYLTGCFYSDTFSLLDAHFQSSAALNGATSTLQAAVNAGTKSQWLVLMRPQGIMEIWTLPKLTLAFSTDGLSTLQNVLVDSHSPPALSLPQDPPRKPQDLDVEQLLLAPIGESSPRPHLCVFLRSGQLTIYEMVPAGAPSEPVEKPRATHLSLMFVKISSIAFEIQRQEEGEKSILAEQKRISRNFVPFVTSPAPGRTYSGVFFTGDRPNWILGTNKGGIQIYPSAHNVVHAFTACSLWDSRGDFLLYTEEGPSLLEWVPNFQLDGPLPSRFIPRGRSYSNVLFDPSTSLIVASSSLQAKFTSYDEDGNRIWEPEAANIADPLCDCSTLELISPDLWITLDGYEFATNEYINDMACVTLETSSTENGSKDFIVVGTTIDRGEDLAAKGATYIFEIVEVVADPAVSPKRWYKLRLRCRDDAKGPVTAVCGFSGYLVSSMGQKIFVRAFDSDERLVGVAFMDVGVYVTSLRTLKNLLLIGDAVKSIMFAAFQEDPYKLVLIAKDIKQVCVTNAEFFFTDGELSIVTGDEDGILRVYEYNPQDVDSNHGRYLLLRTEFQGQCEYRTSLLIARRKNEDQIPESKLLMGSPDGSLSSLTTVGEHAFKRLQLLQGQLTRNIQHTAALNPKAFRIVRNDTVSKPLSKGILDGNLLSHYEALPITRQNEMTRQIGTERLTVLHDWISLSGPW</sequence>
<evidence type="ECO:0000259" key="5">
    <source>
        <dbReference type="Pfam" id="PF23726"/>
    </source>
</evidence>
<evidence type="ECO:0000256" key="1">
    <source>
        <dbReference type="ARBA" id="ARBA00004123"/>
    </source>
</evidence>
<evidence type="ECO:0000259" key="3">
    <source>
        <dbReference type="Pfam" id="PF03178"/>
    </source>
</evidence>
<feature type="domain" description="RSE1/DDB1/CPSF1 C-terminal" evidence="3">
    <location>
        <begin position="1086"/>
        <end position="1411"/>
    </location>
</feature>
<dbReference type="InterPro" id="IPR058543">
    <property type="entry name" value="Beta-prop_RSE1/DDB1/CPSF1_2nd"/>
</dbReference>
<evidence type="ECO:0000259" key="4">
    <source>
        <dbReference type="Pfam" id="PF10433"/>
    </source>
</evidence>
<comment type="subcellular location">
    <subcellularLocation>
        <location evidence="1">Nucleus</location>
    </subcellularLocation>
</comment>
<organism evidence="6 7">
    <name type="scientific">Psilocybe cf. subviscida</name>
    <dbReference type="NCBI Taxonomy" id="2480587"/>
    <lineage>
        <taxon>Eukaryota</taxon>
        <taxon>Fungi</taxon>
        <taxon>Dikarya</taxon>
        <taxon>Basidiomycota</taxon>
        <taxon>Agaricomycotina</taxon>
        <taxon>Agaricomycetes</taxon>
        <taxon>Agaricomycetidae</taxon>
        <taxon>Agaricales</taxon>
        <taxon>Agaricineae</taxon>
        <taxon>Strophariaceae</taxon>
        <taxon>Psilocybe</taxon>
    </lineage>
</organism>
<name>A0A8H5B8Y7_9AGAR</name>
<dbReference type="Pfam" id="PF10433">
    <property type="entry name" value="Beta-prop_RSE1_1st"/>
    <property type="match status" value="1"/>
</dbReference>
<dbReference type="Gene3D" id="2.130.10.10">
    <property type="entry name" value="YVTN repeat-like/Quinoprotein amine dehydrogenase"/>
    <property type="match status" value="3"/>
</dbReference>
<keyword evidence="7" id="KW-1185">Reference proteome</keyword>
<dbReference type="InterPro" id="IPR004871">
    <property type="entry name" value="RSE1/DDB1/CPSF1_C"/>
</dbReference>
<keyword evidence="2" id="KW-0539">Nucleus</keyword>